<keyword evidence="2" id="KW-0472">Membrane</keyword>
<dbReference type="PIRSF" id="PIRSF026631">
    <property type="entry name" value="UCP026631"/>
    <property type="match status" value="1"/>
</dbReference>
<proteinExistence type="predicted"/>
<dbReference type="PANTHER" id="PTHR34473:SF2">
    <property type="entry name" value="UPF0699 TRANSMEMBRANE PROTEIN YDBT"/>
    <property type="match status" value="1"/>
</dbReference>
<feature type="transmembrane region" description="Helical" evidence="2">
    <location>
        <begin position="256"/>
        <end position="274"/>
    </location>
</feature>
<dbReference type="Pfam" id="PF03703">
    <property type="entry name" value="bPH_2"/>
    <property type="match status" value="2"/>
</dbReference>
<feature type="domain" description="YdbS-like PH" evidence="3">
    <location>
        <begin position="97"/>
        <end position="172"/>
    </location>
</feature>
<feature type="transmembrane region" description="Helical" evidence="2">
    <location>
        <begin position="230"/>
        <end position="250"/>
    </location>
</feature>
<dbReference type="EMBL" id="BSUL01000001">
    <property type="protein sequence ID" value="GMA28638.1"/>
    <property type="molecule type" value="Genomic_DNA"/>
</dbReference>
<feature type="transmembrane region" description="Helical" evidence="2">
    <location>
        <begin position="74"/>
        <end position="95"/>
    </location>
</feature>
<dbReference type="InterPro" id="IPR014529">
    <property type="entry name" value="UCP026631"/>
</dbReference>
<dbReference type="AlphaFoldDB" id="A0AA37UDJ3"/>
<feature type="compositionally biased region" description="Low complexity" evidence="1">
    <location>
        <begin position="538"/>
        <end position="553"/>
    </location>
</feature>
<keyword evidence="5" id="KW-1185">Reference proteome</keyword>
<gene>
    <name evidence="4" type="ORF">GCM10025874_18910</name>
</gene>
<comment type="caution">
    <text evidence="4">The sequence shown here is derived from an EMBL/GenBank/DDBJ whole genome shotgun (WGS) entry which is preliminary data.</text>
</comment>
<feature type="compositionally biased region" description="Gly residues" evidence="1">
    <location>
        <begin position="526"/>
        <end position="537"/>
    </location>
</feature>
<dbReference type="Proteomes" id="UP001157160">
    <property type="component" value="Unassembled WGS sequence"/>
</dbReference>
<keyword evidence="2" id="KW-0812">Transmembrane</keyword>
<evidence type="ECO:0000313" key="4">
    <source>
        <dbReference type="EMBL" id="GMA28638.1"/>
    </source>
</evidence>
<feature type="domain" description="YdbS-like PH" evidence="3">
    <location>
        <begin position="432"/>
        <end position="488"/>
    </location>
</feature>
<evidence type="ECO:0000313" key="5">
    <source>
        <dbReference type="Proteomes" id="UP001157160"/>
    </source>
</evidence>
<name>A0AA37UDJ3_9MICO</name>
<keyword evidence="2" id="KW-1133">Transmembrane helix</keyword>
<dbReference type="InterPro" id="IPR005182">
    <property type="entry name" value="YdbS-like_PH"/>
</dbReference>
<protein>
    <recommendedName>
        <fullName evidence="3">YdbS-like PH domain-containing protein</fullName>
    </recommendedName>
</protein>
<dbReference type="PANTHER" id="PTHR34473">
    <property type="entry name" value="UPF0699 TRANSMEMBRANE PROTEIN YDBS"/>
    <property type="match status" value="1"/>
</dbReference>
<evidence type="ECO:0000256" key="2">
    <source>
        <dbReference type="SAM" id="Phobius"/>
    </source>
</evidence>
<evidence type="ECO:0000256" key="1">
    <source>
        <dbReference type="SAM" id="MobiDB-lite"/>
    </source>
</evidence>
<organism evidence="4 5">
    <name type="scientific">Arenivirga flava</name>
    <dbReference type="NCBI Taxonomy" id="1930060"/>
    <lineage>
        <taxon>Bacteria</taxon>
        <taxon>Bacillati</taxon>
        <taxon>Actinomycetota</taxon>
        <taxon>Actinomycetes</taxon>
        <taxon>Micrococcales</taxon>
        <taxon>Microbacteriaceae</taxon>
        <taxon>Arenivirga</taxon>
    </lineage>
</organism>
<reference evidence="4 5" key="1">
    <citation type="journal article" date="2014" name="Int. J. Syst. Evol. Microbiol.">
        <title>Complete genome sequence of Corynebacterium casei LMG S-19264T (=DSM 44701T), isolated from a smear-ripened cheese.</title>
        <authorList>
            <consortium name="US DOE Joint Genome Institute (JGI-PGF)"/>
            <person name="Walter F."/>
            <person name="Albersmeier A."/>
            <person name="Kalinowski J."/>
            <person name="Ruckert C."/>
        </authorList>
    </citation>
    <scope>NUCLEOTIDE SEQUENCE [LARGE SCALE GENOMIC DNA]</scope>
    <source>
        <strain evidence="4 5">NBRC 112289</strain>
    </source>
</reference>
<sequence>MPAAAAAAAASARGLADGEWHRLHPATPLLKGGIALLAIIGVVLANLRERLVELFLPRGGGPEDPLDFALRHGWLGWGLLAVLGVLLALVLGYWLSWRMHSFRITDDVVEVRSGVVFRRNRRARLDRIQSINVARPLLARLFGASKLEINQAGQDANVNLEYLHRDPALALRGEVLRRASGAGSGPAAVATAARPGALVDRAVHEFTAGEDGDQGESVVRIPVSRLLGSILLSGYTLFVLVSGAASFVGIAMFQEYVVLVAVLPALIAFAGVTASKLLRSLQYRIVPGRDGVRVSYGFASTTSETLPPGRVHSVRIAQPLLWRPVGWWQVQVNRASHSSAQGAAGQANTTLLPVGTMEDALAVLALLLPGLEGSLGQGAAGSGAADRGRGLLELALLAAGGAPGFSSSPRRAAWLRPFSWRRNGAALGGSAALLRKGAVWRSLTIVPLARVQSVAVRQGPVLRALDLGVLQLHTVAGPVRPTLGAVDRAQLDADFARYAAAAVAATRDDTSERWGRSVGAEPVRSGGSGAPRGGPAPGGATTTRTDADGAVADRAADDDERMGGAR</sequence>
<feature type="region of interest" description="Disordered" evidence="1">
    <location>
        <begin position="509"/>
        <end position="566"/>
    </location>
</feature>
<evidence type="ECO:0000259" key="3">
    <source>
        <dbReference type="Pfam" id="PF03703"/>
    </source>
</evidence>
<accession>A0AA37UDJ3</accession>